<evidence type="ECO:0000256" key="1">
    <source>
        <dbReference type="SAM" id="Phobius"/>
    </source>
</evidence>
<protein>
    <recommendedName>
        <fullName evidence="2">VanZ-like domain-containing protein</fullName>
    </recommendedName>
</protein>
<reference evidence="3" key="1">
    <citation type="submission" date="2018-06" db="EMBL/GenBank/DDBJ databases">
        <authorList>
            <person name="Zhirakovskaya E."/>
        </authorList>
    </citation>
    <scope>NUCLEOTIDE SEQUENCE</scope>
</reference>
<keyword evidence="1" id="KW-0472">Membrane</keyword>
<keyword evidence="1" id="KW-1133">Transmembrane helix</keyword>
<sequence>MPVLKLNTLWLTIGYAMVAFVVYSSLESAPIEVINFKGSDKIMHMTAYFGLMGWFLQIYHARKAQIILACAFITMGVILEILQGLGGVRFFEVYDMLANSTGVLLAWSLVKTPFPQLLQYIELKVLTLD</sequence>
<feature type="domain" description="VanZ-like" evidence="2">
    <location>
        <begin position="39"/>
        <end position="111"/>
    </location>
</feature>
<proteinExistence type="predicted"/>
<evidence type="ECO:0000313" key="3">
    <source>
        <dbReference type="EMBL" id="VAW57112.1"/>
    </source>
</evidence>
<feature type="transmembrane region" description="Helical" evidence="1">
    <location>
        <begin position="66"/>
        <end position="85"/>
    </location>
</feature>
<organism evidence="3">
    <name type="scientific">hydrothermal vent metagenome</name>
    <dbReference type="NCBI Taxonomy" id="652676"/>
    <lineage>
        <taxon>unclassified sequences</taxon>
        <taxon>metagenomes</taxon>
        <taxon>ecological metagenomes</taxon>
    </lineage>
</organism>
<dbReference type="Pfam" id="PF04892">
    <property type="entry name" value="VanZ"/>
    <property type="match status" value="1"/>
</dbReference>
<gene>
    <name evidence="3" type="ORF">MNBD_GAMMA07-139</name>
</gene>
<dbReference type="EMBL" id="UOFF01000335">
    <property type="protein sequence ID" value="VAW57112.1"/>
    <property type="molecule type" value="Genomic_DNA"/>
</dbReference>
<evidence type="ECO:0000259" key="2">
    <source>
        <dbReference type="Pfam" id="PF04892"/>
    </source>
</evidence>
<dbReference type="PANTHER" id="PTHR28008">
    <property type="entry name" value="DOMAIN PROTEIN, PUTATIVE (AFU_ORTHOLOGUE AFUA_3G10980)-RELATED"/>
    <property type="match status" value="1"/>
</dbReference>
<dbReference type="NCBIfam" id="NF037970">
    <property type="entry name" value="vanZ_1"/>
    <property type="match status" value="1"/>
</dbReference>
<accession>A0A3B0X0Q5</accession>
<keyword evidence="1" id="KW-0812">Transmembrane</keyword>
<dbReference type="InterPro" id="IPR006976">
    <property type="entry name" value="VanZ-like"/>
</dbReference>
<name>A0A3B0X0Q5_9ZZZZ</name>
<feature type="transmembrane region" description="Helical" evidence="1">
    <location>
        <begin position="42"/>
        <end position="59"/>
    </location>
</feature>
<dbReference type="PANTHER" id="PTHR28008:SF1">
    <property type="entry name" value="DOMAIN PROTEIN, PUTATIVE (AFU_ORTHOLOGUE AFUA_3G10980)-RELATED"/>
    <property type="match status" value="1"/>
</dbReference>
<feature type="transmembrane region" description="Helical" evidence="1">
    <location>
        <begin position="7"/>
        <end position="26"/>
    </location>
</feature>
<dbReference type="AlphaFoldDB" id="A0A3B0X0Q5"/>